<dbReference type="Pfam" id="PF05184">
    <property type="entry name" value="SapB_1"/>
    <property type="match status" value="1"/>
</dbReference>
<feature type="signal peptide" evidence="7">
    <location>
        <begin position="1"/>
        <end position="18"/>
    </location>
</feature>
<dbReference type="AlphaFoldDB" id="A0A9Q0LTY3"/>
<dbReference type="Pfam" id="PF03489">
    <property type="entry name" value="SapB_2"/>
    <property type="match status" value="1"/>
</dbReference>
<dbReference type="InterPro" id="IPR051428">
    <property type="entry name" value="Sphingo_Act-Surfact_Prot"/>
</dbReference>
<evidence type="ECO:0000259" key="8">
    <source>
        <dbReference type="PROSITE" id="PS50015"/>
    </source>
</evidence>
<evidence type="ECO:0000256" key="7">
    <source>
        <dbReference type="SAM" id="SignalP"/>
    </source>
</evidence>
<feature type="chain" id="PRO_5040399666" description="Saposin B-type domain-containing protein" evidence="7">
    <location>
        <begin position="19"/>
        <end position="101"/>
    </location>
</feature>
<dbReference type="GO" id="GO:0005576">
    <property type="term" value="C:extracellular region"/>
    <property type="evidence" value="ECO:0007669"/>
    <property type="project" value="UniProtKB-SubCell"/>
</dbReference>
<dbReference type="PROSITE" id="PS50015">
    <property type="entry name" value="SAP_B"/>
    <property type="match status" value="1"/>
</dbReference>
<protein>
    <recommendedName>
        <fullName evidence="8">Saposin B-type domain-containing protein</fullName>
    </recommendedName>
</protein>
<dbReference type="InterPro" id="IPR008373">
    <property type="entry name" value="Saposin"/>
</dbReference>
<proteinExistence type="predicted"/>
<dbReference type="EMBL" id="JAPDFW010000053">
    <property type="protein sequence ID" value="KAJ5078484.1"/>
    <property type="molecule type" value="Genomic_DNA"/>
</dbReference>
<keyword evidence="5" id="KW-1015">Disulfide bond</keyword>
<dbReference type="GO" id="GO:0005764">
    <property type="term" value="C:lysosome"/>
    <property type="evidence" value="ECO:0007669"/>
    <property type="project" value="InterPro"/>
</dbReference>
<evidence type="ECO:0000256" key="1">
    <source>
        <dbReference type="ARBA" id="ARBA00004613"/>
    </source>
</evidence>
<comment type="caution">
    <text evidence="9">The sequence shown here is derived from an EMBL/GenBank/DDBJ whole genome shotgun (WGS) entry which is preliminary data.</text>
</comment>
<evidence type="ECO:0000256" key="2">
    <source>
        <dbReference type="ARBA" id="ARBA00022525"/>
    </source>
</evidence>
<dbReference type="GO" id="GO:0016020">
    <property type="term" value="C:membrane"/>
    <property type="evidence" value="ECO:0007669"/>
    <property type="project" value="GOC"/>
</dbReference>
<keyword evidence="10" id="KW-1185">Reference proteome</keyword>
<dbReference type="OrthoDB" id="69496at2759"/>
<sequence>MKFFFFALLLVLFVVVSSEKQNVDAIPCTICEIMMEIVDKIIGDKRTEDEIITALEKVCGMLPSQYVDECNLLVSQYGPDLIQWFLDDVTPQQICQYLGLC</sequence>
<accession>A0A9Q0LTY3</accession>
<dbReference type="PANTHER" id="PTHR11480">
    <property type="entry name" value="SAPOSIN-RELATED"/>
    <property type="match status" value="1"/>
</dbReference>
<dbReference type="GO" id="GO:0006665">
    <property type="term" value="P:sphingolipid metabolic process"/>
    <property type="evidence" value="ECO:0007669"/>
    <property type="project" value="InterPro"/>
</dbReference>
<dbReference type="SMART" id="SM00741">
    <property type="entry name" value="SapB"/>
    <property type="match status" value="1"/>
</dbReference>
<evidence type="ECO:0000256" key="6">
    <source>
        <dbReference type="ARBA" id="ARBA00023180"/>
    </source>
</evidence>
<keyword evidence="2" id="KW-0964">Secreted</keyword>
<dbReference type="InterPro" id="IPR008139">
    <property type="entry name" value="SaposinB_dom"/>
</dbReference>
<evidence type="ECO:0000256" key="5">
    <source>
        <dbReference type="ARBA" id="ARBA00023157"/>
    </source>
</evidence>
<dbReference type="InterPro" id="IPR007856">
    <property type="entry name" value="SapB_1"/>
</dbReference>
<dbReference type="OMA" id="KACHILP"/>
<dbReference type="PANTHER" id="PTHR11480:SF3">
    <property type="entry name" value="BCDNA.GH08312"/>
    <property type="match status" value="1"/>
</dbReference>
<evidence type="ECO:0000256" key="4">
    <source>
        <dbReference type="ARBA" id="ARBA00022737"/>
    </source>
</evidence>
<dbReference type="InterPro" id="IPR008138">
    <property type="entry name" value="SapB_2"/>
</dbReference>
<keyword evidence="6" id="KW-0325">Glycoprotein</keyword>
<keyword evidence="4" id="KW-0677">Repeat</keyword>
<evidence type="ECO:0000256" key="3">
    <source>
        <dbReference type="ARBA" id="ARBA00022729"/>
    </source>
</evidence>
<organism evidence="9 10">
    <name type="scientific">Anaeramoeba ignava</name>
    <name type="common">Anaerobic marine amoeba</name>
    <dbReference type="NCBI Taxonomy" id="1746090"/>
    <lineage>
        <taxon>Eukaryota</taxon>
        <taxon>Metamonada</taxon>
        <taxon>Anaeramoebidae</taxon>
        <taxon>Anaeramoeba</taxon>
    </lineage>
</organism>
<name>A0A9Q0LTY3_ANAIG</name>
<comment type="subcellular location">
    <subcellularLocation>
        <location evidence="1">Secreted</location>
    </subcellularLocation>
</comment>
<dbReference type="InterPro" id="IPR011001">
    <property type="entry name" value="Saposin-like"/>
</dbReference>
<keyword evidence="3 7" id="KW-0732">Signal</keyword>
<dbReference type="SUPFAM" id="SSF47862">
    <property type="entry name" value="Saposin"/>
    <property type="match status" value="1"/>
</dbReference>
<dbReference type="Proteomes" id="UP001149090">
    <property type="component" value="Unassembled WGS sequence"/>
</dbReference>
<dbReference type="FunFam" id="1.10.225.10:FF:000002">
    <property type="entry name" value="prosaposin isoform X2"/>
    <property type="match status" value="1"/>
</dbReference>
<reference evidence="9" key="1">
    <citation type="submission" date="2022-10" db="EMBL/GenBank/DDBJ databases">
        <title>Novel sulphate-reducing endosymbionts in the free-living metamonad Anaeramoeba.</title>
        <authorList>
            <person name="Jerlstrom-Hultqvist J."/>
            <person name="Cepicka I."/>
            <person name="Gallot-Lavallee L."/>
            <person name="Salas-Leiva D."/>
            <person name="Curtis B.A."/>
            <person name="Zahonova K."/>
            <person name="Pipaliya S."/>
            <person name="Dacks J."/>
            <person name="Roger A.J."/>
        </authorList>
    </citation>
    <scope>NUCLEOTIDE SEQUENCE</scope>
    <source>
        <strain evidence="9">BMAN</strain>
    </source>
</reference>
<evidence type="ECO:0000313" key="9">
    <source>
        <dbReference type="EMBL" id="KAJ5078484.1"/>
    </source>
</evidence>
<gene>
    <name evidence="9" type="ORF">M0811_04809</name>
</gene>
<evidence type="ECO:0000313" key="10">
    <source>
        <dbReference type="Proteomes" id="UP001149090"/>
    </source>
</evidence>
<dbReference type="Gene3D" id="1.10.225.10">
    <property type="entry name" value="Saposin-like"/>
    <property type="match status" value="1"/>
</dbReference>
<dbReference type="PRINTS" id="PR01797">
    <property type="entry name" value="SAPOSIN"/>
</dbReference>
<feature type="domain" description="Saposin B-type" evidence="8">
    <location>
        <begin position="24"/>
        <end position="101"/>
    </location>
</feature>